<gene>
    <name evidence="1" type="ORF">PMEA_00031233</name>
</gene>
<evidence type="ECO:0000313" key="2">
    <source>
        <dbReference type="Proteomes" id="UP001159428"/>
    </source>
</evidence>
<reference evidence="1 2" key="1">
    <citation type="submission" date="2022-05" db="EMBL/GenBank/DDBJ databases">
        <authorList>
            <consortium name="Genoscope - CEA"/>
            <person name="William W."/>
        </authorList>
    </citation>
    <scope>NUCLEOTIDE SEQUENCE [LARGE SCALE GENOMIC DNA]</scope>
</reference>
<organism evidence="1 2">
    <name type="scientific">Pocillopora meandrina</name>
    <dbReference type="NCBI Taxonomy" id="46732"/>
    <lineage>
        <taxon>Eukaryota</taxon>
        <taxon>Metazoa</taxon>
        <taxon>Cnidaria</taxon>
        <taxon>Anthozoa</taxon>
        <taxon>Hexacorallia</taxon>
        <taxon>Scleractinia</taxon>
        <taxon>Astrocoeniina</taxon>
        <taxon>Pocilloporidae</taxon>
        <taxon>Pocillopora</taxon>
    </lineage>
</organism>
<accession>A0AAU9W5N9</accession>
<sequence>MDASNRLDFGLDSGTNIDGFNHAGDGMDRGLPDFPIQFPGTSMVEGNVSSGCTTTDVFAWPLSYGGSSLRPRPPPSTRIDFEELVKGLSGATQHSHAVDKCTGSATHEITFWNK</sequence>
<dbReference type="AlphaFoldDB" id="A0AAU9W5N9"/>
<evidence type="ECO:0000313" key="1">
    <source>
        <dbReference type="EMBL" id="CAH3044526.1"/>
    </source>
</evidence>
<protein>
    <submittedName>
        <fullName evidence="1">Uncharacterized protein</fullName>
    </submittedName>
</protein>
<comment type="caution">
    <text evidence="1">The sequence shown here is derived from an EMBL/GenBank/DDBJ whole genome shotgun (WGS) entry which is preliminary data.</text>
</comment>
<dbReference type="EMBL" id="CALNXJ010000007">
    <property type="protein sequence ID" value="CAH3044526.1"/>
    <property type="molecule type" value="Genomic_DNA"/>
</dbReference>
<name>A0AAU9W5N9_9CNID</name>
<dbReference type="Proteomes" id="UP001159428">
    <property type="component" value="Unassembled WGS sequence"/>
</dbReference>
<keyword evidence="2" id="KW-1185">Reference proteome</keyword>
<proteinExistence type="predicted"/>